<dbReference type="PANTHER" id="PTHR13326">
    <property type="entry name" value="TRNA PSEUDOURIDINE SYNTHASE D"/>
    <property type="match status" value="1"/>
</dbReference>
<dbReference type="InterPro" id="IPR042214">
    <property type="entry name" value="TruD_catalytic"/>
</dbReference>
<dbReference type="InterPro" id="IPR020103">
    <property type="entry name" value="PsdUridine_synth_cat_dom_sf"/>
</dbReference>
<accession>A0AAN8PGY3</accession>
<comment type="catalytic activity">
    <reaction evidence="4">
        <text>a uridine in tRNA = a pseudouridine in tRNA</text>
        <dbReference type="Rhea" id="RHEA:54572"/>
        <dbReference type="Rhea" id="RHEA-COMP:13339"/>
        <dbReference type="Rhea" id="RHEA-COMP:13934"/>
        <dbReference type="ChEBI" id="CHEBI:65314"/>
        <dbReference type="ChEBI" id="CHEBI:65315"/>
    </reaction>
</comment>
<comment type="similarity">
    <text evidence="1">Belongs to the pseudouridine synthase TruD family.</text>
</comment>
<dbReference type="GO" id="GO:0008033">
    <property type="term" value="P:tRNA processing"/>
    <property type="evidence" value="ECO:0007669"/>
    <property type="project" value="UniProtKB-KW"/>
</dbReference>
<dbReference type="Gene3D" id="3.30.2350.20">
    <property type="entry name" value="TruD, catalytic domain"/>
    <property type="match status" value="1"/>
</dbReference>
<evidence type="ECO:0000259" key="5">
    <source>
        <dbReference type="PROSITE" id="PS50984"/>
    </source>
</evidence>
<dbReference type="GO" id="GO:0005634">
    <property type="term" value="C:nucleus"/>
    <property type="evidence" value="ECO:0007669"/>
    <property type="project" value="TreeGrafter"/>
</dbReference>
<keyword evidence="3" id="KW-0413">Isomerase</keyword>
<dbReference type="Proteomes" id="UP001347796">
    <property type="component" value="Unassembled WGS sequence"/>
</dbReference>
<keyword evidence="7" id="KW-1185">Reference proteome</keyword>
<reference evidence="6 7" key="1">
    <citation type="submission" date="2024-01" db="EMBL/GenBank/DDBJ databases">
        <title>The genome of the rayed Mediterranean limpet Patella caerulea (Linnaeus, 1758).</title>
        <authorList>
            <person name="Anh-Thu Weber A."/>
            <person name="Halstead-Nussloch G."/>
        </authorList>
    </citation>
    <scope>NUCLEOTIDE SEQUENCE [LARGE SCALE GENOMIC DNA]</scope>
    <source>
        <strain evidence="6">AATW-2023a</strain>
        <tissue evidence="6">Whole specimen</tissue>
    </source>
</reference>
<protein>
    <recommendedName>
        <fullName evidence="5">TRUD domain-containing protein</fullName>
    </recommendedName>
</protein>
<keyword evidence="2" id="KW-0819">tRNA processing</keyword>
<name>A0AAN8PGY3_PATCE</name>
<gene>
    <name evidence="6" type="ORF">SNE40_014213</name>
</gene>
<evidence type="ECO:0000313" key="7">
    <source>
        <dbReference type="Proteomes" id="UP001347796"/>
    </source>
</evidence>
<evidence type="ECO:0000256" key="4">
    <source>
        <dbReference type="ARBA" id="ARBA00036943"/>
    </source>
</evidence>
<evidence type="ECO:0000256" key="3">
    <source>
        <dbReference type="ARBA" id="ARBA00023235"/>
    </source>
</evidence>
<organism evidence="6 7">
    <name type="scientific">Patella caerulea</name>
    <name type="common">Rayed Mediterranean limpet</name>
    <dbReference type="NCBI Taxonomy" id="87958"/>
    <lineage>
        <taxon>Eukaryota</taxon>
        <taxon>Metazoa</taxon>
        <taxon>Spiralia</taxon>
        <taxon>Lophotrochozoa</taxon>
        <taxon>Mollusca</taxon>
        <taxon>Gastropoda</taxon>
        <taxon>Patellogastropoda</taxon>
        <taxon>Patelloidea</taxon>
        <taxon>Patellidae</taxon>
        <taxon>Patella</taxon>
    </lineage>
</organism>
<dbReference type="InterPro" id="IPR011760">
    <property type="entry name" value="PsdUridine_synth_TruD_insert"/>
</dbReference>
<dbReference type="Pfam" id="PF01142">
    <property type="entry name" value="TruD"/>
    <property type="match status" value="1"/>
</dbReference>
<dbReference type="GO" id="GO:0009982">
    <property type="term" value="F:pseudouridine synthase activity"/>
    <property type="evidence" value="ECO:0007669"/>
    <property type="project" value="InterPro"/>
</dbReference>
<dbReference type="PANTHER" id="PTHR13326:SF31">
    <property type="entry name" value="PSEUDOURIDYLATE SYNTHASE 7 HOMOLOG"/>
    <property type="match status" value="1"/>
</dbReference>
<evidence type="ECO:0000256" key="2">
    <source>
        <dbReference type="ARBA" id="ARBA00022694"/>
    </source>
</evidence>
<evidence type="ECO:0000313" key="6">
    <source>
        <dbReference type="EMBL" id="KAK6175829.1"/>
    </source>
</evidence>
<dbReference type="SUPFAM" id="SSF55120">
    <property type="entry name" value="Pseudouridine synthase"/>
    <property type="match status" value="1"/>
</dbReference>
<feature type="domain" description="TRUD" evidence="5">
    <location>
        <begin position="1"/>
        <end position="173"/>
    </location>
</feature>
<dbReference type="InterPro" id="IPR001656">
    <property type="entry name" value="PsdUridine_synth_TruD"/>
</dbReference>
<dbReference type="EMBL" id="JAZGQO010000010">
    <property type="protein sequence ID" value="KAK6175829.1"/>
    <property type="molecule type" value="Genomic_DNA"/>
</dbReference>
<dbReference type="AlphaFoldDB" id="A0AAN8PGY3"/>
<proteinExistence type="inferred from homology"/>
<dbReference type="GO" id="GO:0001522">
    <property type="term" value="P:pseudouridine synthesis"/>
    <property type="evidence" value="ECO:0007669"/>
    <property type="project" value="InterPro"/>
</dbReference>
<comment type="caution">
    <text evidence="6">The sequence shown here is derived from an EMBL/GenBank/DDBJ whole genome shotgun (WGS) entry which is preliminary data.</text>
</comment>
<evidence type="ECO:0000256" key="1">
    <source>
        <dbReference type="ARBA" id="ARBA00007953"/>
    </source>
</evidence>
<dbReference type="GO" id="GO:0003723">
    <property type="term" value="F:RNA binding"/>
    <property type="evidence" value="ECO:0007669"/>
    <property type="project" value="InterPro"/>
</dbReference>
<dbReference type="PROSITE" id="PS50984">
    <property type="entry name" value="TRUD"/>
    <property type="match status" value="1"/>
</dbReference>
<sequence length="177" mass="20380">MIGCREIWSETKDAKKMLDKLPPYHNIEKSVLYVLSKQGSNMYYNALQALPRNSRLLYVHSYQSYIWNSMVSRRIQLYGFKLVEGDLVLNTDNNCNGESKVDIKPVVIDKDNIKDYSILDVVLPLPGYEMIYPTNNVGELYKELLAEDGIDITNMKTKHKLVINIEYRVNSVSARAP</sequence>